<reference evidence="1 2" key="1">
    <citation type="submission" date="2024-10" db="EMBL/GenBank/DDBJ databases">
        <title>The Natural Products Discovery Center: Release of the First 8490 Sequenced Strains for Exploring Actinobacteria Biosynthetic Diversity.</title>
        <authorList>
            <person name="Kalkreuter E."/>
            <person name="Kautsar S.A."/>
            <person name="Yang D."/>
            <person name="Bader C.D."/>
            <person name="Teijaro C.N."/>
            <person name="Fluegel L."/>
            <person name="Davis C.M."/>
            <person name="Simpson J.R."/>
            <person name="Lauterbach L."/>
            <person name="Steele A.D."/>
            <person name="Gui C."/>
            <person name="Meng S."/>
            <person name="Li G."/>
            <person name="Viehrig K."/>
            <person name="Ye F."/>
            <person name="Su P."/>
            <person name="Kiefer A.F."/>
            <person name="Nichols A."/>
            <person name="Cepeda A.J."/>
            <person name="Yan W."/>
            <person name="Fan B."/>
            <person name="Jiang Y."/>
            <person name="Adhikari A."/>
            <person name="Zheng C.-J."/>
            <person name="Schuster L."/>
            <person name="Cowan T.M."/>
            <person name="Smanski M.J."/>
            <person name="Chevrette M.G."/>
            <person name="De Carvalho L.P.S."/>
            <person name="Shen B."/>
        </authorList>
    </citation>
    <scope>NUCLEOTIDE SEQUENCE [LARGE SCALE GENOMIC DNA]</scope>
    <source>
        <strain evidence="1 2">NPDC017990</strain>
    </source>
</reference>
<gene>
    <name evidence="1" type="ORF">ACH4F9_23185</name>
</gene>
<keyword evidence="2" id="KW-1185">Reference proteome</keyword>
<accession>A0ABW7QSE1</accession>
<evidence type="ECO:0000313" key="2">
    <source>
        <dbReference type="Proteomes" id="UP001610818"/>
    </source>
</evidence>
<dbReference type="RefSeq" id="WP_397714277.1">
    <property type="nucleotide sequence ID" value="NZ_JBIRGN010000004.1"/>
</dbReference>
<dbReference type="NCBIfam" id="TIGR04267">
    <property type="entry name" value="mod_HExxH"/>
    <property type="match status" value="1"/>
</dbReference>
<sequence length="621" mass="66951">MPVRPTGPVALPLHRLSVAGFHDLARGEGGRAVVEELLAAERSRRMLLLRALHDGLAGNGALLPAGAALSYGDAWSLLKRAQRTDPDVFDDVLMSPNTGMWLSLALRRLRGASAEDTPLWVVTGHVAALAAAAGARAGLDFSIAVPVSRGIAFLPTLGCAETRATEPWSTARVESRDGQLRINGEQGTVLAGSGAGDPGARNGARGWRAVRRVDLGKPGQRLRIALDELDPYRTFPRPSEPLLLDAADARAWQTMLTEAWEILLRDEPQSAEAMRAGLMSVTPTPARERFRPHSVTAGDAFGGVMASRPDDAPQLAATLVHEFQHIKLGGLMRLRPLNASHSAHGPEELFYAPWRDDPRPLGGLLQGIYAFAGVARFWRAHRHSADAAHASLAHFEFALWRTQVWSTVNLVRRHERLTPLGRRLLDTLHESCAAWLDEAVPETELRLAREVAAGHRARWRAHHLRPPAAAVDDAVRAWQRGDERPPPGLADEPVLVPDSEAQFLDTEAVLARYVLTGAGQDAGDARGAEYADVLLARGDRTGARDAFAARLAAKGAPPGAWAGLGRALAGEEAQQSAARLLRSFPERTWAVQSALEKATGQGADPVLLAEWVARSQQKHGG</sequence>
<name>A0ABW7QSE1_9ACTN</name>
<protein>
    <submittedName>
        <fullName evidence="1">HEXXH motif domain-containing protein</fullName>
    </submittedName>
</protein>
<proteinExistence type="predicted"/>
<dbReference type="InterPro" id="IPR026337">
    <property type="entry name" value="AKG_HExxH"/>
</dbReference>
<organism evidence="1 2">
    <name type="scientific">Streptomyces longisporoflavus</name>
    <dbReference type="NCBI Taxonomy" id="28044"/>
    <lineage>
        <taxon>Bacteria</taxon>
        <taxon>Bacillati</taxon>
        <taxon>Actinomycetota</taxon>
        <taxon>Actinomycetes</taxon>
        <taxon>Kitasatosporales</taxon>
        <taxon>Streptomycetaceae</taxon>
        <taxon>Streptomyces</taxon>
    </lineage>
</organism>
<evidence type="ECO:0000313" key="1">
    <source>
        <dbReference type="EMBL" id="MFH8547917.1"/>
    </source>
</evidence>
<dbReference type="EMBL" id="JBIRGQ010000004">
    <property type="protein sequence ID" value="MFH8547917.1"/>
    <property type="molecule type" value="Genomic_DNA"/>
</dbReference>
<comment type="caution">
    <text evidence="1">The sequence shown here is derived from an EMBL/GenBank/DDBJ whole genome shotgun (WGS) entry which is preliminary data.</text>
</comment>
<dbReference type="Proteomes" id="UP001610818">
    <property type="component" value="Unassembled WGS sequence"/>
</dbReference>